<keyword evidence="1" id="KW-1133">Transmembrane helix</keyword>
<sequence>MSGKRHQRRQRRHRRIGCKFGWRWDLRSAKMSDTVYNILMGLVVVAAVVSVASFTTFTIIPRVVLAMGMMACLWNIIENLWGNDEIGDE</sequence>
<keyword evidence="1" id="KW-0812">Transmembrane</keyword>
<dbReference type="Proteomes" id="UP000821837">
    <property type="component" value="Unassembled WGS sequence"/>
</dbReference>
<organism evidence="2 3">
    <name type="scientific">Rhipicephalus sanguineus</name>
    <name type="common">Brown dog tick</name>
    <name type="synonym">Ixodes sanguineus</name>
    <dbReference type="NCBI Taxonomy" id="34632"/>
    <lineage>
        <taxon>Eukaryota</taxon>
        <taxon>Metazoa</taxon>
        <taxon>Ecdysozoa</taxon>
        <taxon>Arthropoda</taxon>
        <taxon>Chelicerata</taxon>
        <taxon>Arachnida</taxon>
        <taxon>Acari</taxon>
        <taxon>Parasitiformes</taxon>
        <taxon>Ixodida</taxon>
        <taxon>Ixodoidea</taxon>
        <taxon>Ixodidae</taxon>
        <taxon>Rhipicephalinae</taxon>
        <taxon>Rhipicephalus</taxon>
        <taxon>Rhipicephalus</taxon>
    </lineage>
</organism>
<keyword evidence="3" id="KW-1185">Reference proteome</keyword>
<accession>A0A9D4SPE5</accession>
<keyword evidence="1" id="KW-0472">Membrane</keyword>
<evidence type="ECO:0000313" key="2">
    <source>
        <dbReference type="EMBL" id="KAH7935989.1"/>
    </source>
</evidence>
<evidence type="ECO:0000313" key="3">
    <source>
        <dbReference type="Proteomes" id="UP000821837"/>
    </source>
</evidence>
<comment type="caution">
    <text evidence="2">The sequence shown here is derived from an EMBL/GenBank/DDBJ whole genome shotgun (WGS) entry which is preliminary data.</text>
</comment>
<name>A0A9D4SPE5_RHISA</name>
<reference evidence="2" key="1">
    <citation type="journal article" date="2020" name="Cell">
        <title>Large-Scale Comparative Analyses of Tick Genomes Elucidate Their Genetic Diversity and Vector Capacities.</title>
        <authorList>
            <consortium name="Tick Genome and Microbiome Consortium (TIGMIC)"/>
            <person name="Jia N."/>
            <person name="Wang J."/>
            <person name="Shi W."/>
            <person name="Du L."/>
            <person name="Sun Y."/>
            <person name="Zhan W."/>
            <person name="Jiang J.F."/>
            <person name="Wang Q."/>
            <person name="Zhang B."/>
            <person name="Ji P."/>
            <person name="Bell-Sakyi L."/>
            <person name="Cui X.M."/>
            <person name="Yuan T.T."/>
            <person name="Jiang B.G."/>
            <person name="Yang W.F."/>
            <person name="Lam T.T."/>
            <person name="Chang Q.C."/>
            <person name="Ding S.J."/>
            <person name="Wang X.J."/>
            <person name="Zhu J.G."/>
            <person name="Ruan X.D."/>
            <person name="Zhao L."/>
            <person name="Wei J.T."/>
            <person name="Ye R.Z."/>
            <person name="Que T.C."/>
            <person name="Du C.H."/>
            <person name="Zhou Y.H."/>
            <person name="Cheng J.X."/>
            <person name="Dai P.F."/>
            <person name="Guo W.B."/>
            <person name="Han X.H."/>
            <person name="Huang E.J."/>
            <person name="Li L.F."/>
            <person name="Wei W."/>
            <person name="Gao Y.C."/>
            <person name="Liu J.Z."/>
            <person name="Shao H.Z."/>
            <person name="Wang X."/>
            <person name="Wang C.C."/>
            <person name="Yang T.C."/>
            <person name="Huo Q.B."/>
            <person name="Li W."/>
            <person name="Chen H.Y."/>
            <person name="Chen S.E."/>
            <person name="Zhou L.G."/>
            <person name="Ni X.B."/>
            <person name="Tian J.H."/>
            <person name="Sheng Y."/>
            <person name="Liu T."/>
            <person name="Pan Y.S."/>
            <person name="Xia L.Y."/>
            <person name="Li J."/>
            <person name="Zhao F."/>
            <person name="Cao W.C."/>
        </authorList>
    </citation>
    <scope>NUCLEOTIDE SEQUENCE</scope>
    <source>
        <strain evidence="2">Rsan-2018</strain>
    </source>
</reference>
<proteinExistence type="predicted"/>
<gene>
    <name evidence="2" type="ORF">HPB52_016244</name>
</gene>
<dbReference type="AlphaFoldDB" id="A0A9D4SPE5"/>
<dbReference type="EMBL" id="JABSTV010001255">
    <property type="protein sequence ID" value="KAH7935989.1"/>
    <property type="molecule type" value="Genomic_DNA"/>
</dbReference>
<feature type="transmembrane region" description="Helical" evidence="1">
    <location>
        <begin position="34"/>
        <end position="53"/>
    </location>
</feature>
<evidence type="ECO:0000256" key="1">
    <source>
        <dbReference type="SAM" id="Phobius"/>
    </source>
</evidence>
<protein>
    <submittedName>
        <fullName evidence="2">Uncharacterized protein</fullName>
    </submittedName>
</protein>
<reference evidence="2" key="2">
    <citation type="submission" date="2021-09" db="EMBL/GenBank/DDBJ databases">
        <authorList>
            <person name="Jia N."/>
            <person name="Wang J."/>
            <person name="Shi W."/>
            <person name="Du L."/>
            <person name="Sun Y."/>
            <person name="Zhan W."/>
            <person name="Jiang J."/>
            <person name="Wang Q."/>
            <person name="Zhang B."/>
            <person name="Ji P."/>
            <person name="Sakyi L.B."/>
            <person name="Cui X."/>
            <person name="Yuan T."/>
            <person name="Jiang B."/>
            <person name="Yang W."/>
            <person name="Lam T.T.-Y."/>
            <person name="Chang Q."/>
            <person name="Ding S."/>
            <person name="Wang X."/>
            <person name="Zhu J."/>
            <person name="Ruan X."/>
            <person name="Zhao L."/>
            <person name="Wei J."/>
            <person name="Que T."/>
            <person name="Du C."/>
            <person name="Cheng J."/>
            <person name="Dai P."/>
            <person name="Han X."/>
            <person name="Huang E."/>
            <person name="Gao Y."/>
            <person name="Liu J."/>
            <person name="Shao H."/>
            <person name="Ye R."/>
            <person name="Li L."/>
            <person name="Wei W."/>
            <person name="Wang X."/>
            <person name="Wang C."/>
            <person name="Huo Q."/>
            <person name="Li W."/>
            <person name="Guo W."/>
            <person name="Chen H."/>
            <person name="Chen S."/>
            <person name="Zhou L."/>
            <person name="Zhou L."/>
            <person name="Ni X."/>
            <person name="Tian J."/>
            <person name="Zhou Y."/>
            <person name="Sheng Y."/>
            <person name="Liu T."/>
            <person name="Pan Y."/>
            <person name="Xia L."/>
            <person name="Li J."/>
            <person name="Zhao F."/>
            <person name="Cao W."/>
        </authorList>
    </citation>
    <scope>NUCLEOTIDE SEQUENCE</scope>
    <source>
        <strain evidence="2">Rsan-2018</strain>
        <tissue evidence="2">Larvae</tissue>
    </source>
</reference>